<sequence length="59" mass="6240">TLSFTGPELAPYVPEPSTPAMPAMSVPAGLAASQGLQAQNLQQWAVPNESRCPLFTDVR</sequence>
<evidence type="ECO:0000313" key="1">
    <source>
        <dbReference type="EMBL" id="KAJ9057538.1"/>
    </source>
</evidence>
<evidence type="ECO:0000313" key="2">
    <source>
        <dbReference type="Proteomes" id="UP001165960"/>
    </source>
</evidence>
<comment type="caution">
    <text evidence="1">The sequence shown here is derived from an EMBL/GenBank/DDBJ whole genome shotgun (WGS) entry which is preliminary data.</text>
</comment>
<reference evidence="1" key="1">
    <citation type="submission" date="2022-04" db="EMBL/GenBank/DDBJ databases">
        <title>Genome of the entomopathogenic fungus Entomophthora muscae.</title>
        <authorList>
            <person name="Elya C."/>
            <person name="Lovett B.R."/>
            <person name="Lee E."/>
            <person name="Macias A.M."/>
            <person name="Hajek A.E."/>
            <person name="De Bivort B.L."/>
            <person name="Kasson M.T."/>
            <person name="De Fine Licht H.H."/>
            <person name="Stajich J.E."/>
        </authorList>
    </citation>
    <scope>NUCLEOTIDE SEQUENCE</scope>
    <source>
        <strain evidence="1">Berkeley</strain>
    </source>
</reference>
<protein>
    <submittedName>
        <fullName evidence="1">Uncharacterized protein</fullName>
    </submittedName>
</protein>
<organism evidence="1 2">
    <name type="scientific">Entomophthora muscae</name>
    <dbReference type="NCBI Taxonomy" id="34485"/>
    <lineage>
        <taxon>Eukaryota</taxon>
        <taxon>Fungi</taxon>
        <taxon>Fungi incertae sedis</taxon>
        <taxon>Zoopagomycota</taxon>
        <taxon>Entomophthoromycotina</taxon>
        <taxon>Entomophthoromycetes</taxon>
        <taxon>Entomophthorales</taxon>
        <taxon>Entomophthoraceae</taxon>
        <taxon>Entomophthora</taxon>
    </lineage>
</organism>
<keyword evidence="2" id="KW-1185">Reference proteome</keyword>
<gene>
    <name evidence="1" type="ORF">DSO57_1021746</name>
</gene>
<name>A0ACC2S5G0_9FUNG</name>
<accession>A0ACC2S5G0</accession>
<proteinExistence type="predicted"/>
<dbReference type="Proteomes" id="UP001165960">
    <property type="component" value="Unassembled WGS sequence"/>
</dbReference>
<feature type="non-terminal residue" evidence="1">
    <location>
        <position position="1"/>
    </location>
</feature>
<dbReference type="EMBL" id="QTSX02005786">
    <property type="protein sequence ID" value="KAJ9057538.1"/>
    <property type="molecule type" value="Genomic_DNA"/>
</dbReference>